<feature type="region of interest" description="Disordered" evidence="7">
    <location>
        <begin position="934"/>
        <end position="969"/>
    </location>
</feature>
<protein>
    <recommendedName>
        <fullName evidence="11">Potassium transport protein</fullName>
    </recommendedName>
</protein>
<dbReference type="InterPro" id="IPR051143">
    <property type="entry name" value="TrkH_K-transport"/>
</dbReference>
<dbReference type="EMBL" id="BQKY01000010">
    <property type="protein sequence ID" value="GJN92208.1"/>
    <property type="molecule type" value="Genomic_DNA"/>
</dbReference>
<keyword evidence="2" id="KW-0813">Transport</keyword>
<dbReference type="GO" id="GO:0030007">
    <property type="term" value="P:intracellular potassium ion homeostasis"/>
    <property type="evidence" value="ECO:0007669"/>
    <property type="project" value="TreeGrafter"/>
</dbReference>
<feature type="transmembrane region" description="Helical" evidence="8">
    <location>
        <begin position="589"/>
        <end position="613"/>
    </location>
</feature>
<evidence type="ECO:0000256" key="2">
    <source>
        <dbReference type="ARBA" id="ARBA00022448"/>
    </source>
</evidence>
<keyword evidence="10" id="KW-1185">Reference proteome</keyword>
<evidence type="ECO:0000256" key="4">
    <source>
        <dbReference type="ARBA" id="ARBA00022989"/>
    </source>
</evidence>
<dbReference type="PANTHER" id="PTHR31064">
    <property type="entry name" value="POTASSIUM TRANSPORT PROTEIN DDB_G0292412-RELATED"/>
    <property type="match status" value="1"/>
</dbReference>
<dbReference type="GO" id="GO:0140107">
    <property type="term" value="F:high-affinity potassium ion transmembrane transporter activity"/>
    <property type="evidence" value="ECO:0007669"/>
    <property type="project" value="TreeGrafter"/>
</dbReference>
<feature type="compositionally biased region" description="Basic residues" evidence="7">
    <location>
        <begin position="216"/>
        <end position="225"/>
    </location>
</feature>
<proteinExistence type="predicted"/>
<comment type="caution">
    <text evidence="9">The sequence shown here is derived from an EMBL/GenBank/DDBJ whole genome shotgun (WGS) entry which is preliminary data.</text>
</comment>
<sequence length="1041" mass="114925">MGKDFGLLLCVSRRAAIRAEAAPLISCLLAARHLNFYRVHLLVFTLVPLIVSAIFWASNGPSEENQIAYIDALFMVTSAMTVTGLNSVEFQRITLWQQVILFVSNCPPSAQVRHDEADRLSRRASQIMMSIGAPSFVSIVVILIRRQFFRNKFEYMITHDGRSYQAFDDQHQPGPNPWLSGLLRGGTPVTPRPSPAASKFPTQDDSDREKRNGAQGKKKKKKPQKLRADMIKRVDVPVRINEMSVSGRLGEGRREPTAEESQPDTPVRQHTRQASGQSRQSDDIMRGVSAALENLAATEGQDAPQRFASDRASEVFEDDHDAVSVVRHEGQLANSPQVATPQATEPSGGPLGHTRTIQIDDSSRPPARAFRGRRSSESAATSPHRGPSSGLGLPRIRTMGDHRTLQGIVETPSTVATPTSPTTPTHNVDMGRTRTIEFREDDRPDLRLRRNRTLALDPDYPVPRRMSQSNLRDASGRTMTRTATIEQSAMHTGFGGFPNPLVAVADIARAKIPALRPERTLPRTTTMLSRHSHTDDEISGGIQHAGTGAVKPVSYISFDAIVGRNSKFHGLSVAQQEELGGVEYRALTVLLRIVPAYWLFIQLIGVLCIAPWLTHSSRWRPIIEDEYEVVNATWFSFFQVWSAFSNNGMSTVDASMVPFQQAYGLIIVMGFLILAGNTAFPIFLRLVIQTWFLVFVLICLNGIDWAAFLILDIGNPIIEAIPLHTRVIDGLLQSFAVRAAGFAIVPLSRVAPALQLLYVIMMYIAVYPIALSIRATNVYEEKSMGVYDEDFDDNPDDVEAQFAQSHSTKQYISYHARKQLAFDLWWLGLAVWLICIVERGRLGSTEWPEVEIFTLIFEITSAYGTVGLSLGNNRNNTSLSGVLSKLSKLIVVIVMVRGRHRGLPIAIDRAVLLPSDLAKHGDDTATVISADHVATDHSLNRRPTRPSFSSHPERSNGHAAGGLETIEPLTDEARVERARQASIQINEGENGIALQQLQDDSSKDPSSESGDGATSSSDSLAKQQVAEPQVVPHDRDTPGWR</sequence>
<keyword evidence="6 8" id="KW-0472">Membrane</keyword>
<dbReference type="PANTHER" id="PTHR31064:SF30">
    <property type="entry name" value="HIGH-AFFINITY POTASSIUM TRANSPORT PROTEIN-RELATED"/>
    <property type="match status" value="1"/>
</dbReference>
<evidence type="ECO:0000256" key="3">
    <source>
        <dbReference type="ARBA" id="ARBA00022692"/>
    </source>
</evidence>
<evidence type="ECO:0000256" key="5">
    <source>
        <dbReference type="ARBA" id="ARBA00023065"/>
    </source>
</evidence>
<organism evidence="9 10">
    <name type="scientific">Rhodotorula paludigena</name>
    <dbReference type="NCBI Taxonomy" id="86838"/>
    <lineage>
        <taxon>Eukaryota</taxon>
        <taxon>Fungi</taxon>
        <taxon>Dikarya</taxon>
        <taxon>Basidiomycota</taxon>
        <taxon>Pucciniomycotina</taxon>
        <taxon>Microbotryomycetes</taxon>
        <taxon>Sporidiobolales</taxon>
        <taxon>Sporidiobolaceae</taxon>
        <taxon>Rhodotorula</taxon>
    </lineage>
</organism>
<feature type="transmembrane region" description="Helical" evidence="8">
    <location>
        <begin position="756"/>
        <end position="775"/>
    </location>
</feature>
<evidence type="ECO:0000256" key="7">
    <source>
        <dbReference type="SAM" id="MobiDB-lite"/>
    </source>
</evidence>
<feature type="compositionally biased region" description="Polar residues" evidence="7">
    <location>
        <begin position="332"/>
        <end position="345"/>
    </location>
</feature>
<reference evidence="9 10" key="1">
    <citation type="submission" date="2021-12" db="EMBL/GenBank/DDBJ databases">
        <title>High titer production of polyol ester of fatty acids by Rhodotorula paludigena BS15 towards product separation-free biomass refinery.</title>
        <authorList>
            <person name="Mano J."/>
            <person name="Ono H."/>
            <person name="Tanaka T."/>
            <person name="Naito K."/>
            <person name="Sushida H."/>
            <person name="Ike M."/>
            <person name="Tokuyasu K."/>
            <person name="Kitaoka M."/>
        </authorList>
    </citation>
    <scope>NUCLEOTIDE SEQUENCE [LARGE SCALE GENOMIC DNA]</scope>
    <source>
        <strain evidence="9 10">BS15</strain>
    </source>
</reference>
<evidence type="ECO:0008006" key="11">
    <source>
        <dbReference type="Google" id="ProtNLM"/>
    </source>
</evidence>
<feature type="compositionally biased region" description="Basic and acidic residues" evidence="7">
    <location>
        <begin position="1032"/>
        <end position="1041"/>
    </location>
</feature>
<feature type="transmembrane region" description="Helical" evidence="8">
    <location>
        <begin position="37"/>
        <end position="57"/>
    </location>
</feature>
<feature type="compositionally biased region" description="Polar residues" evidence="7">
    <location>
        <begin position="466"/>
        <end position="478"/>
    </location>
</feature>
<keyword evidence="4 8" id="KW-1133">Transmembrane helix</keyword>
<feature type="transmembrane region" description="Helical" evidence="8">
    <location>
        <begin position="691"/>
        <end position="711"/>
    </location>
</feature>
<evidence type="ECO:0000256" key="1">
    <source>
        <dbReference type="ARBA" id="ARBA00004141"/>
    </source>
</evidence>
<keyword evidence="3 8" id="KW-0812">Transmembrane</keyword>
<dbReference type="GO" id="GO:1990573">
    <property type="term" value="P:potassium ion import across plasma membrane"/>
    <property type="evidence" value="ECO:0007669"/>
    <property type="project" value="TreeGrafter"/>
</dbReference>
<evidence type="ECO:0000313" key="9">
    <source>
        <dbReference type="EMBL" id="GJN92208.1"/>
    </source>
</evidence>
<feature type="transmembrane region" description="Helical" evidence="8">
    <location>
        <begin position="662"/>
        <end position="684"/>
    </location>
</feature>
<comment type="subcellular location">
    <subcellularLocation>
        <location evidence="1">Membrane</location>
        <topology evidence="1">Multi-pass membrane protein</topology>
    </subcellularLocation>
</comment>
<feature type="region of interest" description="Disordered" evidence="7">
    <location>
        <begin position="457"/>
        <end position="478"/>
    </location>
</feature>
<dbReference type="Pfam" id="PF02386">
    <property type="entry name" value="TrkH"/>
    <property type="match status" value="1"/>
</dbReference>
<feature type="transmembrane region" description="Helical" evidence="8">
    <location>
        <begin position="127"/>
        <end position="144"/>
    </location>
</feature>
<dbReference type="AlphaFoldDB" id="A0AAV5GPW1"/>
<feature type="compositionally biased region" description="Basic and acidic residues" evidence="7">
    <location>
        <begin position="226"/>
        <end position="236"/>
    </location>
</feature>
<accession>A0AAV5GPW1</accession>
<feature type="compositionally biased region" description="Polar residues" evidence="7">
    <location>
        <begin position="984"/>
        <end position="999"/>
    </location>
</feature>
<name>A0AAV5GPW1_9BASI</name>
<feature type="transmembrane region" description="Helical" evidence="8">
    <location>
        <begin position="69"/>
        <end position="88"/>
    </location>
</feature>
<feature type="region of interest" description="Disordered" evidence="7">
    <location>
        <begin position="330"/>
        <end position="395"/>
    </location>
</feature>
<feature type="region of interest" description="Disordered" evidence="7">
    <location>
        <begin position="166"/>
        <end position="284"/>
    </location>
</feature>
<dbReference type="GO" id="GO:0005886">
    <property type="term" value="C:plasma membrane"/>
    <property type="evidence" value="ECO:0007669"/>
    <property type="project" value="TreeGrafter"/>
</dbReference>
<feature type="compositionally biased region" description="Low complexity" evidence="7">
    <location>
        <begin position="1007"/>
        <end position="1019"/>
    </location>
</feature>
<keyword evidence="5" id="KW-0406">Ion transport</keyword>
<evidence type="ECO:0000256" key="6">
    <source>
        <dbReference type="ARBA" id="ARBA00023136"/>
    </source>
</evidence>
<gene>
    <name evidence="9" type="ORF">Rhopal_005238-T1</name>
</gene>
<feature type="region of interest" description="Disordered" evidence="7">
    <location>
        <begin position="984"/>
        <end position="1041"/>
    </location>
</feature>
<evidence type="ECO:0000256" key="8">
    <source>
        <dbReference type="SAM" id="Phobius"/>
    </source>
</evidence>
<dbReference type="InterPro" id="IPR003445">
    <property type="entry name" value="Cat_transpt"/>
</dbReference>
<dbReference type="Proteomes" id="UP001342314">
    <property type="component" value="Unassembled WGS sequence"/>
</dbReference>
<evidence type="ECO:0000313" key="10">
    <source>
        <dbReference type="Proteomes" id="UP001342314"/>
    </source>
</evidence>